<organism evidence="1 2">
    <name type="scientific">Daphnia magna</name>
    <dbReference type="NCBI Taxonomy" id="35525"/>
    <lineage>
        <taxon>Eukaryota</taxon>
        <taxon>Metazoa</taxon>
        <taxon>Ecdysozoa</taxon>
        <taxon>Arthropoda</taxon>
        <taxon>Crustacea</taxon>
        <taxon>Branchiopoda</taxon>
        <taxon>Diplostraca</taxon>
        <taxon>Cladocera</taxon>
        <taxon>Anomopoda</taxon>
        <taxon>Daphniidae</taxon>
        <taxon>Daphnia</taxon>
    </lineage>
</organism>
<gene>
    <name evidence="1" type="ORF">APZ42_010495</name>
</gene>
<dbReference type="EMBL" id="LRGB01027815">
    <property type="protein sequence ID" value="KZR95655.1"/>
    <property type="molecule type" value="Genomic_DNA"/>
</dbReference>
<dbReference type="AlphaFoldDB" id="A0A164DD84"/>
<evidence type="ECO:0000313" key="1">
    <source>
        <dbReference type="EMBL" id="KZR95655.1"/>
    </source>
</evidence>
<reference evidence="1 2" key="1">
    <citation type="submission" date="2016-03" db="EMBL/GenBank/DDBJ databases">
        <title>EvidentialGene: Evidence-directed Construction of Genes on Genomes.</title>
        <authorList>
            <person name="Gilbert D.G."/>
            <person name="Choi J.-H."/>
            <person name="Mockaitis K."/>
            <person name="Colbourne J."/>
            <person name="Pfrender M."/>
        </authorList>
    </citation>
    <scope>NUCLEOTIDE SEQUENCE [LARGE SCALE GENOMIC DNA]</scope>
    <source>
        <strain evidence="1 2">Xinb3</strain>
        <tissue evidence="1">Complete organism</tissue>
    </source>
</reference>
<keyword evidence="2" id="KW-1185">Reference proteome</keyword>
<comment type="caution">
    <text evidence="1">The sequence shown here is derived from an EMBL/GenBank/DDBJ whole genome shotgun (WGS) entry which is preliminary data.</text>
</comment>
<evidence type="ECO:0000313" key="2">
    <source>
        <dbReference type="Proteomes" id="UP000076858"/>
    </source>
</evidence>
<sequence>CVAVSAEGCITVIKHSKHAARTETMEKKVTQRRQDKLFLMLYSHVCV</sequence>
<dbReference type="Proteomes" id="UP000076858">
    <property type="component" value="Unassembled WGS sequence"/>
</dbReference>
<name>A0A164DD84_9CRUS</name>
<protein>
    <submittedName>
        <fullName evidence="1">Uncharacterized protein</fullName>
    </submittedName>
</protein>
<accession>A0A164DD84</accession>
<proteinExistence type="predicted"/>
<feature type="non-terminal residue" evidence="1">
    <location>
        <position position="1"/>
    </location>
</feature>